<feature type="domain" description="Solute-binding protein family 3/N-terminal" evidence="9">
    <location>
        <begin position="52"/>
        <end position="275"/>
    </location>
</feature>
<evidence type="ECO:0000256" key="6">
    <source>
        <dbReference type="ARBA" id="ARBA00023239"/>
    </source>
</evidence>
<protein>
    <recommendedName>
        <fullName evidence="8">Membrane-bound lytic murein transglycosylase F</fullName>
        <ecNumber evidence="8">4.2.2.n1</ecNumber>
    </recommendedName>
    <alternativeName>
        <fullName evidence="8">Murein lyase F</fullName>
    </alternativeName>
</protein>
<accession>A0A1B4XGM3</accession>
<name>A0A1B4XGM3_9GAMM</name>
<dbReference type="Proteomes" id="UP000243180">
    <property type="component" value="Chromosome"/>
</dbReference>
<dbReference type="Gene3D" id="1.10.530.10">
    <property type="match status" value="1"/>
</dbReference>
<dbReference type="GO" id="GO:0009253">
    <property type="term" value="P:peptidoglycan catabolic process"/>
    <property type="evidence" value="ECO:0007669"/>
    <property type="project" value="TreeGrafter"/>
</dbReference>
<comment type="similarity">
    <text evidence="8">In the N-terminal section; belongs to the bacterial solute-binding protein 3 family.</text>
</comment>
<dbReference type="CDD" id="cd13403">
    <property type="entry name" value="MLTF-like"/>
    <property type="match status" value="1"/>
</dbReference>
<evidence type="ECO:0000256" key="4">
    <source>
        <dbReference type="ARBA" id="ARBA00023136"/>
    </source>
</evidence>
<comment type="catalytic activity">
    <reaction evidence="8">
        <text>Exolytic cleavage of the (1-&gt;4)-beta-glycosidic linkage between N-acetylmuramic acid (MurNAc) and N-acetylglucosamine (GlcNAc) residues in peptidoglycan, from either the reducing or the non-reducing ends of the peptidoglycan chains, with concomitant formation of a 1,6-anhydrobond in the MurNAc residue.</text>
        <dbReference type="EC" id="4.2.2.n1"/>
    </reaction>
</comment>
<dbReference type="SMART" id="SM00062">
    <property type="entry name" value="PBPb"/>
    <property type="match status" value="1"/>
</dbReference>
<keyword evidence="3 8" id="KW-0732">Signal</keyword>
<dbReference type="GO" id="GO:0009279">
    <property type="term" value="C:cell outer membrane"/>
    <property type="evidence" value="ECO:0007669"/>
    <property type="project" value="UniProtKB-SubCell"/>
</dbReference>
<dbReference type="Gene3D" id="3.40.190.10">
    <property type="entry name" value="Periplasmic binding protein-like II"/>
    <property type="match status" value="2"/>
</dbReference>
<dbReference type="InterPro" id="IPR008258">
    <property type="entry name" value="Transglycosylase_SLT_dom_1"/>
</dbReference>
<organism evidence="10 11">
    <name type="scientific">Sulfuricaulis limicola</name>
    <dbReference type="NCBI Taxonomy" id="1620215"/>
    <lineage>
        <taxon>Bacteria</taxon>
        <taxon>Pseudomonadati</taxon>
        <taxon>Pseudomonadota</taxon>
        <taxon>Gammaproteobacteria</taxon>
        <taxon>Acidiferrobacterales</taxon>
        <taxon>Acidiferrobacteraceae</taxon>
        <taxon>Sulfuricaulis</taxon>
    </lineage>
</organism>
<dbReference type="NCBIfam" id="NF008112">
    <property type="entry name" value="PRK10859.1"/>
    <property type="match status" value="1"/>
</dbReference>
<dbReference type="AlphaFoldDB" id="A0A1B4XGM3"/>
<dbReference type="InterPro" id="IPR001638">
    <property type="entry name" value="Solute-binding_3/MltF_N"/>
</dbReference>
<evidence type="ECO:0000256" key="1">
    <source>
        <dbReference type="ARBA" id="ARBA00007734"/>
    </source>
</evidence>
<evidence type="ECO:0000256" key="5">
    <source>
        <dbReference type="ARBA" id="ARBA00023237"/>
    </source>
</evidence>
<dbReference type="CDD" id="cd01009">
    <property type="entry name" value="PBP2_YfhD_N"/>
    <property type="match status" value="1"/>
</dbReference>
<comment type="similarity">
    <text evidence="2">Belongs to the bacterial solute-binding protein 3 family.</text>
</comment>
<dbReference type="EC" id="4.2.2.n1" evidence="8"/>
<dbReference type="SUPFAM" id="SSF53850">
    <property type="entry name" value="Periplasmic binding protein-like II"/>
    <property type="match status" value="1"/>
</dbReference>
<dbReference type="SUPFAM" id="SSF53955">
    <property type="entry name" value="Lysozyme-like"/>
    <property type="match status" value="1"/>
</dbReference>
<keyword evidence="11" id="KW-1185">Reference proteome</keyword>
<evidence type="ECO:0000313" key="10">
    <source>
        <dbReference type="EMBL" id="BAV33966.1"/>
    </source>
</evidence>
<evidence type="ECO:0000259" key="9">
    <source>
        <dbReference type="SMART" id="SM00062"/>
    </source>
</evidence>
<comment type="function">
    <text evidence="8">Murein-degrading enzyme that degrades murein glycan strands and insoluble, high-molecular weight murein sacculi, with the concomitant formation of a 1,6-anhydromuramoyl product. Lytic transglycosylases (LTs) play an integral role in the metabolism of the peptidoglycan (PG) sacculus. Their lytic action creates space within the PG sacculus to allow for its expansion as well as for the insertion of various structures such as secretion systems and flagella.</text>
</comment>
<dbReference type="Pfam" id="PF01464">
    <property type="entry name" value="SLT"/>
    <property type="match status" value="1"/>
</dbReference>
<dbReference type="InParanoid" id="A0A1B4XGM3"/>
<dbReference type="GO" id="GO:0016998">
    <property type="term" value="P:cell wall macromolecule catabolic process"/>
    <property type="evidence" value="ECO:0007669"/>
    <property type="project" value="UniProtKB-UniRule"/>
</dbReference>
<evidence type="ECO:0000256" key="3">
    <source>
        <dbReference type="ARBA" id="ARBA00022729"/>
    </source>
</evidence>
<dbReference type="PANTHER" id="PTHR35936:SF32">
    <property type="entry name" value="MEMBRANE-BOUND LYTIC MUREIN TRANSGLYCOSYLASE F"/>
    <property type="match status" value="1"/>
</dbReference>
<dbReference type="PROSITE" id="PS00922">
    <property type="entry name" value="TRANSGLYCOSYLASE"/>
    <property type="match status" value="1"/>
</dbReference>
<keyword evidence="7 8" id="KW-0961">Cell wall biogenesis/degradation</keyword>
<evidence type="ECO:0000256" key="7">
    <source>
        <dbReference type="ARBA" id="ARBA00023316"/>
    </source>
</evidence>
<dbReference type="GO" id="GO:0008933">
    <property type="term" value="F:peptidoglycan lytic transglycosylase activity"/>
    <property type="evidence" value="ECO:0007669"/>
    <property type="project" value="UniProtKB-UniRule"/>
</dbReference>
<dbReference type="HAMAP" id="MF_02016">
    <property type="entry name" value="MltF"/>
    <property type="match status" value="1"/>
</dbReference>
<keyword evidence="6 8" id="KW-0456">Lyase</keyword>
<comment type="similarity">
    <text evidence="1">Belongs to the transglycosylase Slt family.</text>
</comment>
<keyword evidence="4 8" id="KW-0472">Membrane</keyword>
<keyword evidence="5 8" id="KW-0998">Cell outer membrane</keyword>
<evidence type="ECO:0000256" key="8">
    <source>
        <dbReference type="HAMAP-Rule" id="MF_02016"/>
    </source>
</evidence>
<reference evidence="10 11" key="1">
    <citation type="submission" date="2015-05" db="EMBL/GenBank/DDBJ databases">
        <title>Complete genome sequence of a sulfur-oxidizing gammaproteobacterium strain HA5.</title>
        <authorList>
            <person name="Miura A."/>
            <person name="Kojima H."/>
            <person name="Fukui M."/>
        </authorList>
    </citation>
    <scope>NUCLEOTIDE SEQUENCE [LARGE SCALE GENOMIC DNA]</scope>
    <source>
        <strain evidence="10 11">HA5</strain>
    </source>
</reference>
<sequence length="482" mass="54503">MDRKLPGQWIGRFHAVSRRLRTVLLLTLLAPAFLSCTFFEKNKLQSVIAAGELVVLTRTSPTTYYETPEGPAGFEYDLVKGFADYLGVNPRFIVVPKFSDILPRFLEGEGDMAAAGITVTEARARLVQFGPPYQEIRQQVVYRLGTPRPADVPALVGRQIEVQAGTSYVERLHELKQEYPELKWAEVDRETEELLVTVWEGLLELTIADSNIVSINRQYFPDLQVAFTLAKPESLAWAFPRGEDQSLHEAAVKYLAETRASGKLAQLVDRYYGPASRSNFINLSIYRVRIRGLLPHYQMLFENAGKKYGLDWRLLAAIGYQESFWNPDAVSPTGVRGIMMLTQETAGHLGIADRLDPTESIDGGARYLQGLITRMPPGITEPDRLWMALAAYNVGVSHLEDARILTQKQGRDPNKWNDVKNYLPWLADEAWYPKTKYGYARGMEPVLFVNRVRTYYDVLVKIDEEEKAKSKPEALDLKAPAI</sequence>
<feature type="region of interest" description="LT domain" evidence="8">
    <location>
        <begin position="276"/>
        <end position="482"/>
    </location>
</feature>
<dbReference type="Pfam" id="PF00497">
    <property type="entry name" value="SBP_bac_3"/>
    <property type="match status" value="1"/>
</dbReference>
<proteinExistence type="inferred from homology"/>
<dbReference type="GO" id="GO:0071555">
    <property type="term" value="P:cell wall organization"/>
    <property type="evidence" value="ECO:0007669"/>
    <property type="project" value="UniProtKB-KW"/>
</dbReference>
<feature type="active site" evidence="8">
    <location>
        <position position="322"/>
    </location>
</feature>
<comment type="domain">
    <text evidence="8">The N-terminal domain does not have lytic activity and probably modulates enzymatic activity. The C-terminal domain is the catalytic active domain.</text>
</comment>
<dbReference type="InterPro" id="IPR023703">
    <property type="entry name" value="MltF"/>
</dbReference>
<dbReference type="KEGG" id="slim:SCL_1663"/>
<dbReference type="PANTHER" id="PTHR35936">
    <property type="entry name" value="MEMBRANE-BOUND LYTIC MUREIN TRANSGLYCOSYLASE F"/>
    <property type="match status" value="1"/>
</dbReference>
<dbReference type="FunCoup" id="A0A1B4XGM3">
    <property type="interactions" value="29"/>
</dbReference>
<dbReference type="InterPro" id="IPR023346">
    <property type="entry name" value="Lysozyme-like_dom_sf"/>
</dbReference>
<comment type="caution">
    <text evidence="8">Lacks conserved residue(s) required for the propagation of feature annotation.</text>
</comment>
<evidence type="ECO:0000313" key="11">
    <source>
        <dbReference type="Proteomes" id="UP000243180"/>
    </source>
</evidence>
<comment type="similarity">
    <text evidence="8">In the C-terminal section; belongs to the transglycosylase Slt family.</text>
</comment>
<evidence type="ECO:0000256" key="2">
    <source>
        <dbReference type="ARBA" id="ARBA00010333"/>
    </source>
</evidence>
<comment type="subcellular location">
    <subcellularLocation>
        <location evidence="8">Cell outer membrane</location>
        <topology evidence="8">Peripheral membrane protein</topology>
    </subcellularLocation>
    <text evidence="8">Attached to the inner leaflet of the outer membrane.</text>
</comment>
<dbReference type="EMBL" id="AP014879">
    <property type="protein sequence ID" value="BAV33966.1"/>
    <property type="molecule type" value="Genomic_DNA"/>
</dbReference>
<dbReference type="InterPro" id="IPR000189">
    <property type="entry name" value="Transglyc_AS"/>
</dbReference>
<gene>
    <name evidence="8" type="primary">mltF</name>
    <name evidence="10" type="ORF">SCL_1663</name>
</gene>